<dbReference type="AlphaFoldDB" id="A0A183BCK8"/>
<accession>A0A183BCK8</accession>
<protein>
    <submittedName>
        <fullName evidence="2 4">Uncharacterized protein</fullName>
    </submittedName>
</protein>
<dbReference type="WBParaSite" id="ECPE_0001698601-mRNA-1">
    <property type="protein sequence ID" value="ECPE_0001698601-mRNA-1"/>
    <property type="gene ID" value="ECPE_0001698601"/>
</dbReference>
<evidence type="ECO:0000313" key="2">
    <source>
        <dbReference type="EMBL" id="VDP94217.1"/>
    </source>
</evidence>
<keyword evidence="3" id="KW-1185">Reference proteome</keyword>
<organism evidence="4">
    <name type="scientific">Echinostoma caproni</name>
    <dbReference type="NCBI Taxonomy" id="27848"/>
    <lineage>
        <taxon>Eukaryota</taxon>
        <taxon>Metazoa</taxon>
        <taxon>Spiralia</taxon>
        <taxon>Lophotrochozoa</taxon>
        <taxon>Platyhelminthes</taxon>
        <taxon>Trematoda</taxon>
        <taxon>Digenea</taxon>
        <taxon>Plagiorchiida</taxon>
        <taxon>Echinostomata</taxon>
        <taxon>Echinostomatoidea</taxon>
        <taxon>Echinostomatidae</taxon>
        <taxon>Echinostoma</taxon>
    </lineage>
</organism>
<feature type="region of interest" description="Disordered" evidence="1">
    <location>
        <begin position="62"/>
        <end position="83"/>
    </location>
</feature>
<dbReference type="OrthoDB" id="202825at2759"/>
<evidence type="ECO:0000313" key="3">
    <source>
        <dbReference type="Proteomes" id="UP000272942"/>
    </source>
</evidence>
<proteinExistence type="predicted"/>
<dbReference type="EMBL" id="UZAN01066620">
    <property type="protein sequence ID" value="VDP94217.1"/>
    <property type="molecule type" value="Genomic_DNA"/>
</dbReference>
<feature type="region of interest" description="Disordered" evidence="1">
    <location>
        <begin position="1"/>
        <end position="47"/>
    </location>
</feature>
<evidence type="ECO:0000313" key="4">
    <source>
        <dbReference type="WBParaSite" id="ECPE_0001698601-mRNA-1"/>
    </source>
</evidence>
<reference evidence="2 3" key="2">
    <citation type="submission" date="2018-11" db="EMBL/GenBank/DDBJ databases">
        <authorList>
            <consortium name="Pathogen Informatics"/>
        </authorList>
    </citation>
    <scope>NUCLEOTIDE SEQUENCE [LARGE SCALE GENOMIC DNA]</scope>
    <source>
        <strain evidence="2 3">Egypt</strain>
    </source>
</reference>
<evidence type="ECO:0000256" key="1">
    <source>
        <dbReference type="SAM" id="MobiDB-lite"/>
    </source>
</evidence>
<dbReference type="Proteomes" id="UP000272942">
    <property type="component" value="Unassembled WGS sequence"/>
</dbReference>
<name>A0A183BCK8_9TREM</name>
<gene>
    <name evidence="2" type="ORF">ECPE_LOCUS16943</name>
</gene>
<reference evidence="4" key="1">
    <citation type="submission" date="2016-06" db="UniProtKB">
        <authorList>
            <consortium name="WormBaseParasite"/>
        </authorList>
    </citation>
    <scope>IDENTIFICATION</scope>
</reference>
<sequence>MSQLIAESPPIAYIGDENEDNSDQVFSSSEEEEENEGGTKDLSEFSERPVLGLIDEENLLVLPPEGYGEGSDNEQAEGDNTYEKDQVRRVLRRFGFREVDEDEDWNLYWTDFSVSLDRVVVMKTWQVSAPF</sequence>
<feature type="compositionally biased region" description="Basic and acidic residues" evidence="1">
    <location>
        <begin position="37"/>
        <end position="47"/>
    </location>
</feature>